<sequence length="48" mass="5629">MTRYGLLDDMGQVIRWVWEAPPAGVPYIIEYTKIPAPIDWDDFEEALF</sequence>
<gene>
    <name evidence="1" type="ORF">UFOVP653_36</name>
</gene>
<protein>
    <submittedName>
        <fullName evidence="1">Uncharacterized protein</fullName>
    </submittedName>
</protein>
<evidence type="ECO:0000313" key="1">
    <source>
        <dbReference type="EMBL" id="CAB4154864.1"/>
    </source>
</evidence>
<dbReference type="EMBL" id="LR796613">
    <property type="protein sequence ID" value="CAB4154864.1"/>
    <property type="molecule type" value="Genomic_DNA"/>
</dbReference>
<proteinExistence type="predicted"/>
<name>A0A6J5NHH3_9CAUD</name>
<accession>A0A6J5NHH3</accession>
<reference evidence="1" key="1">
    <citation type="submission" date="2020-04" db="EMBL/GenBank/DDBJ databases">
        <authorList>
            <person name="Chiriac C."/>
            <person name="Salcher M."/>
            <person name="Ghai R."/>
            <person name="Kavagutti S V."/>
        </authorList>
    </citation>
    <scope>NUCLEOTIDE SEQUENCE</scope>
</reference>
<organism evidence="1">
    <name type="scientific">uncultured Caudovirales phage</name>
    <dbReference type="NCBI Taxonomy" id="2100421"/>
    <lineage>
        <taxon>Viruses</taxon>
        <taxon>Duplodnaviria</taxon>
        <taxon>Heunggongvirae</taxon>
        <taxon>Uroviricota</taxon>
        <taxon>Caudoviricetes</taxon>
        <taxon>Peduoviridae</taxon>
        <taxon>Maltschvirus</taxon>
        <taxon>Maltschvirus maltsch</taxon>
    </lineage>
</organism>